<dbReference type="InterPro" id="IPR004358">
    <property type="entry name" value="Sig_transdc_His_kin-like_C"/>
</dbReference>
<keyword evidence="3" id="KW-0597">Phosphoprotein</keyword>
<accession>A0ABS3ATV1</accession>
<dbReference type="Pfam" id="PF11845">
    <property type="entry name" value="Tll0287-like"/>
    <property type="match status" value="1"/>
</dbReference>
<dbReference type="Pfam" id="PF00512">
    <property type="entry name" value="HisKA"/>
    <property type="match status" value="1"/>
</dbReference>
<evidence type="ECO:0000256" key="6">
    <source>
        <dbReference type="ARBA" id="ARBA00022777"/>
    </source>
</evidence>
<evidence type="ECO:0000256" key="5">
    <source>
        <dbReference type="ARBA" id="ARBA00022741"/>
    </source>
</evidence>
<dbReference type="EC" id="2.7.13.3" evidence="2"/>
<gene>
    <name evidence="11" type="ORF">JYU06_01525</name>
</gene>
<dbReference type="Proteomes" id="UP000717534">
    <property type="component" value="Unassembled WGS sequence"/>
</dbReference>
<name>A0ABS3ATV1_9BACT</name>
<evidence type="ECO:0000256" key="8">
    <source>
        <dbReference type="ARBA" id="ARBA00023012"/>
    </source>
</evidence>
<keyword evidence="7" id="KW-0067">ATP-binding</keyword>
<dbReference type="SMART" id="SM00387">
    <property type="entry name" value="HATPase_c"/>
    <property type="match status" value="1"/>
</dbReference>
<proteinExistence type="predicted"/>
<keyword evidence="5" id="KW-0547">Nucleotide-binding</keyword>
<keyword evidence="9" id="KW-0472">Membrane</keyword>
<dbReference type="CDD" id="cd00082">
    <property type="entry name" value="HisKA"/>
    <property type="match status" value="1"/>
</dbReference>
<evidence type="ECO:0000256" key="4">
    <source>
        <dbReference type="ARBA" id="ARBA00022679"/>
    </source>
</evidence>
<dbReference type="SMART" id="SM00388">
    <property type="entry name" value="HisKA"/>
    <property type="match status" value="1"/>
</dbReference>
<feature type="transmembrane region" description="Helical" evidence="9">
    <location>
        <begin position="224"/>
        <end position="247"/>
    </location>
</feature>
<dbReference type="InterPro" id="IPR036097">
    <property type="entry name" value="HisK_dim/P_sf"/>
</dbReference>
<keyword evidence="12" id="KW-1185">Reference proteome</keyword>
<keyword evidence="8" id="KW-0902">Two-component regulatory system</keyword>
<feature type="transmembrane region" description="Helical" evidence="9">
    <location>
        <begin position="20"/>
        <end position="41"/>
    </location>
</feature>
<evidence type="ECO:0000256" key="2">
    <source>
        <dbReference type="ARBA" id="ARBA00012438"/>
    </source>
</evidence>
<dbReference type="Gene3D" id="1.10.287.130">
    <property type="match status" value="1"/>
</dbReference>
<evidence type="ECO:0000256" key="3">
    <source>
        <dbReference type="ARBA" id="ARBA00022553"/>
    </source>
</evidence>
<dbReference type="SUPFAM" id="SSF47384">
    <property type="entry name" value="Homodimeric domain of signal transducing histidine kinase"/>
    <property type="match status" value="1"/>
</dbReference>
<comment type="catalytic activity">
    <reaction evidence="1">
        <text>ATP + protein L-histidine = ADP + protein N-phospho-L-histidine.</text>
        <dbReference type="EC" id="2.7.13.3"/>
    </reaction>
</comment>
<evidence type="ECO:0000313" key="12">
    <source>
        <dbReference type="Proteomes" id="UP000717534"/>
    </source>
</evidence>
<dbReference type="Gene3D" id="3.30.450.290">
    <property type="match status" value="1"/>
</dbReference>
<dbReference type="SUPFAM" id="SSF55874">
    <property type="entry name" value="ATPase domain of HSP90 chaperone/DNA topoisomerase II/histidine kinase"/>
    <property type="match status" value="1"/>
</dbReference>
<dbReference type="InterPro" id="IPR036890">
    <property type="entry name" value="HATPase_C_sf"/>
</dbReference>
<dbReference type="Pfam" id="PF02518">
    <property type="entry name" value="HATPase_c"/>
    <property type="match status" value="1"/>
</dbReference>
<feature type="domain" description="Histidine kinase" evidence="10">
    <location>
        <begin position="321"/>
        <end position="527"/>
    </location>
</feature>
<dbReference type="InterPro" id="IPR003661">
    <property type="entry name" value="HisK_dim/P_dom"/>
</dbReference>
<dbReference type="PANTHER" id="PTHR43065:SF10">
    <property type="entry name" value="PEROXIDE STRESS-ACTIVATED HISTIDINE KINASE MAK3"/>
    <property type="match status" value="1"/>
</dbReference>
<dbReference type="Gene3D" id="6.10.340.10">
    <property type="match status" value="1"/>
</dbReference>
<evidence type="ECO:0000256" key="9">
    <source>
        <dbReference type="SAM" id="Phobius"/>
    </source>
</evidence>
<dbReference type="PROSITE" id="PS50109">
    <property type="entry name" value="HIS_KIN"/>
    <property type="match status" value="1"/>
</dbReference>
<keyword evidence="6" id="KW-0418">Kinase</keyword>
<comment type="caution">
    <text evidence="11">The sequence shown here is derived from an EMBL/GenBank/DDBJ whole genome shotgun (WGS) entry which is preliminary data.</text>
</comment>
<dbReference type="PRINTS" id="PR00344">
    <property type="entry name" value="BCTRLSENSOR"/>
</dbReference>
<evidence type="ECO:0000313" key="11">
    <source>
        <dbReference type="EMBL" id="MBN4068193.1"/>
    </source>
</evidence>
<organism evidence="11 12">
    <name type="scientific">Desulfotalea psychrophila</name>
    <dbReference type="NCBI Taxonomy" id="84980"/>
    <lineage>
        <taxon>Bacteria</taxon>
        <taxon>Pseudomonadati</taxon>
        <taxon>Thermodesulfobacteriota</taxon>
        <taxon>Desulfobulbia</taxon>
        <taxon>Desulfobulbales</taxon>
        <taxon>Desulfocapsaceae</taxon>
        <taxon>Desulfotalea</taxon>
    </lineage>
</organism>
<dbReference type="InterPro" id="IPR005467">
    <property type="entry name" value="His_kinase_dom"/>
</dbReference>
<keyword evidence="9" id="KW-0812">Transmembrane</keyword>
<reference evidence="11 12" key="1">
    <citation type="submission" date="2021-02" db="EMBL/GenBank/DDBJ databases">
        <title>Activity-based single-cell genomes from oceanic crustal fluid captures similar information to metagenomic and metatranscriptomic surveys with orders of magnitude less sampling.</title>
        <authorList>
            <person name="D'Angelo T.S."/>
            <person name="Orcutt B.N."/>
        </authorList>
    </citation>
    <scope>NUCLEOTIDE SEQUENCE [LARGE SCALE GENOMIC DNA]</scope>
    <source>
        <strain evidence="11">AH-315-G02</strain>
    </source>
</reference>
<evidence type="ECO:0000259" key="10">
    <source>
        <dbReference type="PROSITE" id="PS50109"/>
    </source>
</evidence>
<evidence type="ECO:0000256" key="1">
    <source>
        <dbReference type="ARBA" id="ARBA00000085"/>
    </source>
</evidence>
<dbReference type="EMBL" id="JAFITO010000006">
    <property type="protein sequence ID" value="MBN4068193.1"/>
    <property type="molecule type" value="Genomic_DNA"/>
</dbReference>
<keyword evidence="4" id="KW-0808">Transferase</keyword>
<dbReference type="InterPro" id="IPR003594">
    <property type="entry name" value="HATPase_dom"/>
</dbReference>
<dbReference type="PANTHER" id="PTHR43065">
    <property type="entry name" value="SENSOR HISTIDINE KINASE"/>
    <property type="match status" value="1"/>
</dbReference>
<dbReference type="InterPro" id="IPR021796">
    <property type="entry name" value="Tll0287-like_dom"/>
</dbReference>
<keyword evidence="9" id="KW-1133">Transmembrane helix</keyword>
<dbReference type="Gene3D" id="3.30.565.10">
    <property type="entry name" value="Histidine kinase-like ATPase, C-terminal domain"/>
    <property type="match status" value="1"/>
</dbReference>
<sequence length="533" mass="60104">MKIISDFRHFYLWLESKFSLRGKFIVAIGAIISVSYMTLLYRASVVNNELIIMQAKQQARMLYHQILITRQWVAEHNGLFVKRSESVDSNPFLDLPSIWDNKGNEYVMRNPAMVTRELSEYSGNNGLGSFRVTSLNPINPANVPDEYERQCMITFGHGSAESFEIRDSPQGRVVHYMAPLEVRDSCLGCHARHGYNQGDIRGALSITIPIAWADEKIRTNNRSLFFIGFISFVLVSITLLVMFNTLVVNRINRLSNAINSFPEIVPDQSFLPTGNDEIGNLSEHFTELCNRLERYQTEFDKTRQQTLFNEKMASMGILSAGIAHEVNNPLGGMLNCVKSMRENPEDSEMRERYLPLLDKGLKRIEHTMRQLLNFGRQEPLQLRKIDVGTLLNECLELLSYKLKGIQIIQEIVIDQEYYVDAEALKQIFVNLGLNAIQAMPNGGTLSVGAKMLNQQLTFTFEDTGTGIAKDIISHIFDPFFTTKDVGVGTGLGLSVTYSLIGKMKGTVDVESELGAGTKFTISIPVHPEHTNEI</sequence>
<evidence type="ECO:0000256" key="7">
    <source>
        <dbReference type="ARBA" id="ARBA00022840"/>
    </source>
</evidence>
<protein>
    <recommendedName>
        <fullName evidence="2">histidine kinase</fullName>
        <ecNumber evidence="2">2.7.13.3</ecNumber>
    </recommendedName>
</protein>